<protein>
    <submittedName>
        <fullName evidence="2">Carboxymuconolactone decarboxylase family protein</fullName>
    </submittedName>
</protein>
<evidence type="ECO:0000313" key="3">
    <source>
        <dbReference type="Proteomes" id="UP001250181"/>
    </source>
</evidence>
<dbReference type="Gene3D" id="1.20.1290.10">
    <property type="entry name" value="AhpD-like"/>
    <property type="match status" value="1"/>
</dbReference>
<dbReference type="InterPro" id="IPR029032">
    <property type="entry name" value="AhpD-like"/>
</dbReference>
<sequence length="127" mass="14171">MTDETRHDRMRRGRALMNQVNPRGGEQMLREFAGLAPDFEELLLGFVFADVYDRPVLSLRERQLIRIAALTALDAGESAAKANLSSAVNLGIPTRDIVEALLQTLPYAGFPRVITALEYAKDVLEDR</sequence>
<reference evidence="2 3" key="1">
    <citation type="submission" date="2023-09" db="EMBL/GenBank/DDBJ databases">
        <title>Streptomyces sp. nov.: A antagonism against Alternaria gaisen Producing Streptochlin, Isolated from Tamarix root soil.</title>
        <authorList>
            <person name="Chen Y."/>
        </authorList>
    </citation>
    <scope>NUCLEOTIDE SEQUENCE [LARGE SCALE GENOMIC DNA]</scope>
    <source>
        <strain evidence="2 3">TRM76323</strain>
    </source>
</reference>
<dbReference type="Pfam" id="PF02627">
    <property type="entry name" value="CMD"/>
    <property type="match status" value="1"/>
</dbReference>
<organism evidence="2 3">
    <name type="scientific">Streptomyces tamarix</name>
    <dbReference type="NCBI Taxonomy" id="3078565"/>
    <lineage>
        <taxon>Bacteria</taxon>
        <taxon>Bacillati</taxon>
        <taxon>Actinomycetota</taxon>
        <taxon>Actinomycetes</taxon>
        <taxon>Kitasatosporales</taxon>
        <taxon>Streptomycetaceae</taxon>
        <taxon>Streptomyces</taxon>
    </lineage>
</organism>
<dbReference type="InterPro" id="IPR052512">
    <property type="entry name" value="4CMD/NDH-1_regulator"/>
</dbReference>
<evidence type="ECO:0000313" key="2">
    <source>
        <dbReference type="EMBL" id="MDT9683106.1"/>
    </source>
</evidence>
<dbReference type="PANTHER" id="PTHR33570:SF10">
    <property type="entry name" value="GAMMA-CARBOXYMUCONOLACTONE DECARBOXYLASE"/>
    <property type="match status" value="1"/>
</dbReference>
<comment type="caution">
    <text evidence="2">The sequence shown here is derived from an EMBL/GenBank/DDBJ whole genome shotgun (WGS) entry which is preliminary data.</text>
</comment>
<keyword evidence="3" id="KW-1185">Reference proteome</keyword>
<feature type="domain" description="Carboxymuconolactone decarboxylase-like" evidence="1">
    <location>
        <begin position="37"/>
        <end position="122"/>
    </location>
</feature>
<dbReference type="PANTHER" id="PTHR33570">
    <property type="entry name" value="4-CARBOXYMUCONOLACTONE DECARBOXYLASE FAMILY PROTEIN"/>
    <property type="match status" value="1"/>
</dbReference>
<name>A0ABU3QK28_9ACTN</name>
<dbReference type="SUPFAM" id="SSF69118">
    <property type="entry name" value="AhpD-like"/>
    <property type="match status" value="1"/>
</dbReference>
<gene>
    <name evidence="2" type="ORF">RND61_13635</name>
</gene>
<dbReference type="RefSeq" id="WP_315878183.1">
    <property type="nucleotide sequence ID" value="NZ_JAWCTQ010000014.1"/>
</dbReference>
<accession>A0ABU3QK28</accession>
<dbReference type="InterPro" id="IPR003779">
    <property type="entry name" value="CMD-like"/>
</dbReference>
<dbReference type="EMBL" id="JAWCTQ010000014">
    <property type="protein sequence ID" value="MDT9683106.1"/>
    <property type="molecule type" value="Genomic_DNA"/>
</dbReference>
<evidence type="ECO:0000259" key="1">
    <source>
        <dbReference type="Pfam" id="PF02627"/>
    </source>
</evidence>
<proteinExistence type="predicted"/>
<dbReference type="Proteomes" id="UP001250181">
    <property type="component" value="Unassembled WGS sequence"/>
</dbReference>